<organism evidence="1 2">
    <name type="scientific">Cephalotus follicularis</name>
    <name type="common">Albany pitcher plant</name>
    <dbReference type="NCBI Taxonomy" id="3775"/>
    <lineage>
        <taxon>Eukaryota</taxon>
        <taxon>Viridiplantae</taxon>
        <taxon>Streptophyta</taxon>
        <taxon>Embryophyta</taxon>
        <taxon>Tracheophyta</taxon>
        <taxon>Spermatophyta</taxon>
        <taxon>Magnoliopsida</taxon>
        <taxon>eudicotyledons</taxon>
        <taxon>Gunneridae</taxon>
        <taxon>Pentapetalae</taxon>
        <taxon>rosids</taxon>
        <taxon>fabids</taxon>
        <taxon>Oxalidales</taxon>
        <taxon>Cephalotaceae</taxon>
        <taxon>Cephalotus</taxon>
    </lineage>
</organism>
<dbReference type="STRING" id="3775.A0A1Q3AXE3"/>
<dbReference type="InParanoid" id="A0A1Q3AXE3"/>
<dbReference type="OrthoDB" id="1939383at2759"/>
<evidence type="ECO:0000313" key="2">
    <source>
        <dbReference type="Proteomes" id="UP000187406"/>
    </source>
</evidence>
<gene>
    <name evidence="1" type="ORF">CFOL_v3_03928</name>
</gene>
<dbReference type="EMBL" id="BDDD01000148">
    <property type="protein sequence ID" value="GAV60397.1"/>
    <property type="molecule type" value="Genomic_DNA"/>
</dbReference>
<sequence length="112" mass="12617">MESIEDYVDAYFTTTTYMRAYNNKITPLPGSDLVLDNDNQSIQQPPLKRLDGKPRNTIFKAPGEAKVRSRSSTVRCSNCQQFGHNIKGCRRALVTKKVVVSNKVKQANILDI</sequence>
<keyword evidence="2" id="KW-1185">Reference proteome</keyword>
<evidence type="ECO:0000313" key="1">
    <source>
        <dbReference type="EMBL" id="GAV60397.1"/>
    </source>
</evidence>
<comment type="caution">
    <text evidence="1">The sequence shown here is derived from an EMBL/GenBank/DDBJ whole genome shotgun (WGS) entry which is preliminary data.</text>
</comment>
<protein>
    <recommendedName>
        <fullName evidence="3">CCHC-type domain-containing protein</fullName>
    </recommendedName>
</protein>
<dbReference type="Proteomes" id="UP000187406">
    <property type="component" value="Unassembled WGS sequence"/>
</dbReference>
<accession>A0A1Q3AXE3</accession>
<reference evidence="2" key="1">
    <citation type="submission" date="2016-04" db="EMBL/GenBank/DDBJ databases">
        <title>Cephalotus genome sequencing.</title>
        <authorList>
            <person name="Fukushima K."/>
            <person name="Hasebe M."/>
            <person name="Fang X."/>
        </authorList>
    </citation>
    <scope>NUCLEOTIDE SEQUENCE [LARGE SCALE GENOMIC DNA]</scope>
    <source>
        <strain evidence="2">cv. St1</strain>
    </source>
</reference>
<evidence type="ECO:0008006" key="3">
    <source>
        <dbReference type="Google" id="ProtNLM"/>
    </source>
</evidence>
<proteinExistence type="predicted"/>
<name>A0A1Q3AXE3_CEPFO</name>
<dbReference type="AlphaFoldDB" id="A0A1Q3AXE3"/>